<proteinExistence type="predicted"/>
<keyword evidence="2" id="KW-1185">Reference proteome</keyword>
<dbReference type="AlphaFoldDB" id="A0A0C3B4C1"/>
<evidence type="ECO:0000313" key="2">
    <source>
        <dbReference type="Proteomes" id="UP000054166"/>
    </source>
</evidence>
<organism evidence="1 2">
    <name type="scientific">Piloderma croceum (strain F 1598)</name>
    <dbReference type="NCBI Taxonomy" id="765440"/>
    <lineage>
        <taxon>Eukaryota</taxon>
        <taxon>Fungi</taxon>
        <taxon>Dikarya</taxon>
        <taxon>Basidiomycota</taxon>
        <taxon>Agaricomycotina</taxon>
        <taxon>Agaricomycetes</taxon>
        <taxon>Agaricomycetidae</taxon>
        <taxon>Atheliales</taxon>
        <taxon>Atheliaceae</taxon>
        <taxon>Piloderma</taxon>
    </lineage>
</organism>
<gene>
    <name evidence="1" type="ORF">PILCRDRAFT_511772</name>
</gene>
<sequence length="104" mass="11815">MASPGVTDQEAHNMTIRNALGVAKWHPKAAITDIELRVPRQYRSPHTVVHCETTLLSLRHVHRRLQPCCRKQAILKAPLSHQMQPRDRLSCTGCSYFAHQPSLN</sequence>
<dbReference type="InParanoid" id="A0A0C3B4C1"/>
<name>A0A0C3B4C1_PILCF</name>
<evidence type="ECO:0000313" key="1">
    <source>
        <dbReference type="EMBL" id="KIM81068.1"/>
    </source>
</evidence>
<reference evidence="2" key="2">
    <citation type="submission" date="2015-01" db="EMBL/GenBank/DDBJ databases">
        <title>Evolutionary Origins and Diversification of the Mycorrhizal Mutualists.</title>
        <authorList>
            <consortium name="DOE Joint Genome Institute"/>
            <consortium name="Mycorrhizal Genomics Consortium"/>
            <person name="Kohler A."/>
            <person name="Kuo A."/>
            <person name="Nagy L.G."/>
            <person name="Floudas D."/>
            <person name="Copeland A."/>
            <person name="Barry K.W."/>
            <person name="Cichocki N."/>
            <person name="Veneault-Fourrey C."/>
            <person name="LaButti K."/>
            <person name="Lindquist E.A."/>
            <person name="Lipzen A."/>
            <person name="Lundell T."/>
            <person name="Morin E."/>
            <person name="Murat C."/>
            <person name="Riley R."/>
            <person name="Ohm R."/>
            <person name="Sun H."/>
            <person name="Tunlid A."/>
            <person name="Henrissat B."/>
            <person name="Grigoriev I.V."/>
            <person name="Hibbett D.S."/>
            <person name="Martin F."/>
        </authorList>
    </citation>
    <scope>NUCLEOTIDE SEQUENCE [LARGE SCALE GENOMIC DNA]</scope>
    <source>
        <strain evidence="2">F 1598</strain>
    </source>
</reference>
<dbReference type="Proteomes" id="UP000054166">
    <property type="component" value="Unassembled WGS sequence"/>
</dbReference>
<reference evidence="1 2" key="1">
    <citation type="submission" date="2014-04" db="EMBL/GenBank/DDBJ databases">
        <authorList>
            <consortium name="DOE Joint Genome Institute"/>
            <person name="Kuo A."/>
            <person name="Tarkka M."/>
            <person name="Buscot F."/>
            <person name="Kohler A."/>
            <person name="Nagy L.G."/>
            <person name="Floudas D."/>
            <person name="Copeland A."/>
            <person name="Barry K.W."/>
            <person name="Cichocki N."/>
            <person name="Veneault-Fourrey C."/>
            <person name="LaButti K."/>
            <person name="Lindquist E.A."/>
            <person name="Lipzen A."/>
            <person name="Lundell T."/>
            <person name="Morin E."/>
            <person name="Murat C."/>
            <person name="Sun H."/>
            <person name="Tunlid A."/>
            <person name="Henrissat B."/>
            <person name="Grigoriev I.V."/>
            <person name="Hibbett D.S."/>
            <person name="Martin F."/>
            <person name="Nordberg H.P."/>
            <person name="Cantor M.N."/>
            <person name="Hua S.X."/>
        </authorList>
    </citation>
    <scope>NUCLEOTIDE SEQUENCE [LARGE SCALE GENOMIC DNA]</scope>
    <source>
        <strain evidence="1 2">F 1598</strain>
    </source>
</reference>
<protein>
    <submittedName>
        <fullName evidence="1">Uncharacterized protein</fullName>
    </submittedName>
</protein>
<accession>A0A0C3B4C1</accession>
<dbReference type="EMBL" id="KN833001">
    <property type="protein sequence ID" value="KIM81068.1"/>
    <property type="molecule type" value="Genomic_DNA"/>
</dbReference>
<dbReference type="HOGENOM" id="CLU_2251068_0_0_1"/>